<keyword evidence="3" id="KW-0804">Transcription</keyword>
<dbReference type="Proteomes" id="UP001500051">
    <property type="component" value="Unassembled WGS sequence"/>
</dbReference>
<reference evidence="6" key="1">
    <citation type="journal article" date="2019" name="Int. J. Syst. Evol. Microbiol.">
        <title>The Global Catalogue of Microorganisms (GCM) 10K type strain sequencing project: providing services to taxonomists for standard genome sequencing and annotation.</title>
        <authorList>
            <consortium name="The Broad Institute Genomics Platform"/>
            <consortium name="The Broad Institute Genome Sequencing Center for Infectious Disease"/>
            <person name="Wu L."/>
            <person name="Ma J."/>
        </authorList>
    </citation>
    <scope>NUCLEOTIDE SEQUENCE [LARGE SCALE GENOMIC DNA]</scope>
    <source>
        <strain evidence="6">JCM 16548</strain>
    </source>
</reference>
<dbReference type="PROSITE" id="PS00356">
    <property type="entry name" value="HTH_LACI_1"/>
    <property type="match status" value="1"/>
</dbReference>
<evidence type="ECO:0000313" key="5">
    <source>
        <dbReference type="EMBL" id="GAA3706624.1"/>
    </source>
</evidence>
<dbReference type="InterPro" id="IPR028082">
    <property type="entry name" value="Peripla_BP_I"/>
</dbReference>
<keyword evidence="1" id="KW-0805">Transcription regulation</keyword>
<keyword evidence="6" id="KW-1185">Reference proteome</keyword>
<dbReference type="Gene3D" id="3.40.50.2300">
    <property type="match status" value="2"/>
</dbReference>
<evidence type="ECO:0000256" key="2">
    <source>
        <dbReference type="ARBA" id="ARBA00023125"/>
    </source>
</evidence>
<dbReference type="Pfam" id="PF00356">
    <property type="entry name" value="LacI"/>
    <property type="match status" value="1"/>
</dbReference>
<dbReference type="PANTHER" id="PTHR30146:SF153">
    <property type="entry name" value="LACTOSE OPERON REPRESSOR"/>
    <property type="match status" value="1"/>
</dbReference>
<dbReference type="SMART" id="SM00354">
    <property type="entry name" value="HTH_LACI"/>
    <property type="match status" value="1"/>
</dbReference>
<feature type="domain" description="HTH lacI-type" evidence="4">
    <location>
        <begin position="2"/>
        <end position="56"/>
    </location>
</feature>
<dbReference type="CDD" id="cd01392">
    <property type="entry name" value="HTH_LacI"/>
    <property type="match status" value="1"/>
</dbReference>
<evidence type="ECO:0000259" key="4">
    <source>
        <dbReference type="PROSITE" id="PS50932"/>
    </source>
</evidence>
<sequence length="343" mass="37115">MPTMRDVADHAGVSIATVSFVVNNTKPVTAATRSRIEASMKALGYRPNAVARALASRRTRILALAYPMLDHRLGGSGMEFMIAAARTASTYGYHLMMWPGANDGRELTELVGQQLVDGVILMEVQLDDPRVAALKATATPYALIGRTADPSDSLHVDIDFEQSTSGAVQHLHDLGHRHIVFVTGTQDRESYYNYGPYVRTERAFRDVTARLGVAPVIIESGQDTTAGRDLAHRLFTECPDTTAVLVLNEFAAIGLLTGVIHRGVRVPEDVSIMSMLTSDEMATYTQPSLTIMRSPGTALGELAVHQLVQRMTKGTVPDPVLLPSTLVPAESTAPPPAIPYGRR</sequence>
<dbReference type="InterPro" id="IPR010982">
    <property type="entry name" value="Lambda_DNA-bd_dom_sf"/>
</dbReference>
<protein>
    <submittedName>
        <fullName evidence="5">LacI family DNA-binding transcriptional regulator</fullName>
    </submittedName>
</protein>
<dbReference type="PANTHER" id="PTHR30146">
    <property type="entry name" value="LACI-RELATED TRANSCRIPTIONAL REPRESSOR"/>
    <property type="match status" value="1"/>
</dbReference>
<proteinExistence type="predicted"/>
<comment type="caution">
    <text evidence="5">The sequence shown here is derived from an EMBL/GenBank/DDBJ whole genome shotgun (WGS) entry which is preliminary data.</text>
</comment>
<dbReference type="InterPro" id="IPR000843">
    <property type="entry name" value="HTH_LacI"/>
</dbReference>
<evidence type="ECO:0000313" key="6">
    <source>
        <dbReference type="Proteomes" id="UP001500051"/>
    </source>
</evidence>
<dbReference type="GO" id="GO:0003677">
    <property type="term" value="F:DNA binding"/>
    <property type="evidence" value="ECO:0007669"/>
    <property type="project" value="UniProtKB-KW"/>
</dbReference>
<dbReference type="Gene3D" id="1.10.260.40">
    <property type="entry name" value="lambda repressor-like DNA-binding domains"/>
    <property type="match status" value="1"/>
</dbReference>
<dbReference type="SUPFAM" id="SSF53822">
    <property type="entry name" value="Periplasmic binding protein-like I"/>
    <property type="match status" value="1"/>
</dbReference>
<dbReference type="EMBL" id="BAAAYX010000009">
    <property type="protein sequence ID" value="GAA3706624.1"/>
    <property type="molecule type" value="Genomic_DNA"/>
</dbReference>
<dbReference type="InterPro" id="IPR046335">
    <property type="entry name" value="LacI/GalR-like_sensor"/>
</dbReference>
<keyword evidence="2 5" id="KW-0238">DNA-binding</keyword>
<dbReference type="Pfam" id="PF13377">
    <property type="entry name" value="Peripla_BP_3"/>
    <property type="match status" value="1"/>
</dbReference>
<organism evidence="5 6">
    <name type="scientific">Microlunatus aurantiacus</name>
    <dbReference type="NCBI Taxonomy" id="446786"/>
    <lineage>
        <taxon>Bacteria</taxon>
        <taxon>Bacillati</taxon>
        <taxon>Actinomycetota</taxon>
        <taxon>Actinomycetes</taxon>
        <taxon>Propionibacteriales</taxon>
        <taxon>Propionibacteriaceae</taxon>
        <taxon>Microlunatus</taxon>
    </lineage>
</organism>
<gene>
    <name evidence="5" type="ORF">GCM10022204_25570</name>
</gene>
<dbReference type="RefSeq" id="WP_344812750.1">
    <property type="nucleotide sequence ID" value="NZ_BAAAYX010000009.1"/>
</dbReference>
<name>A0ABP7DKU8_9ACTN</name>
<accession>A0ABP7DKU8</accession>
<evidence type="ECO:0000256" key="1">
    <source>
        <dbReference type="ARBA" id="ARBA00023015"/>
    </source>
</evidence>
<evidence type="ECO:0000256" key="3">
    <source>
        <dbReference type="ARBA" id="ARBA00023163"/>
    </source>
</evidence>
<dbReference type="PROSITE" id="PS50932">
    <property type="entry name" value="HTH_LACI_2"/>
    <property type="match status" value="1"/>
</dbReference>
<dbReference type="SUPFAM" id="SSF47413">
    <property type="entry name" value="lambda repressor-like DNA-binding domains"/>
    <property type="match status" value="1"/>
</dbReference>